<sequence>MIQRALTRPAPGGNDVLLDDIADELYGLPPEAFTAARNARAKAAKDAGDRALADAVQLLRKPTAGAWVVNQLVREQRGEVDSLLDLGIRLRAAQGTLGASDLRALDEQRRQLTRAVAAQAVAIATGAGRKVSGQVAADVEETLRSAMVDPNAGAALATGRLTDTFSSNGLEPVDLSRVVALADRVAAPAGGVPRIVTDAPQALSDAEARAAAARAVADAERVLEQAEQAVRDAHAVAERATADAVGARRRREDLESELAAVRRQLADLEAQVTSSSQAEDAARRAQLSAARAERAAIESATKAHASLAALVTKSGRAAQ</sequence>
<evidence type="ECO:0000256" key="1">
    <source>
        <dbReference type="SAM" id="Coils"/>
    </source>
</evidence>
<comment type="caution">
    <text evidence="2">The sequence shown here is derived from an EMBL/GenBank/DDBJ whole genome shotgun (WGS) entry which is preliminary data.</text>
</comment>
<evidence type="ECO:0008006" key="4">
    <source>
        <dbReference type="Google" id="ProtNLM"/>
    </source>
</evidence>
<evidence type="ECO:0000313" key="3">
    <source>
        <dbReference type="Proteomes" id="UP001500390"/>
    </source>
</evidence>
<dbReference type="EMBL" id="BAABFX010000040">
    <property type="protein sequence ID" value="GAA4400756.1"/>
    <property type="molecule type" value="Genomic_DNA"/>
</dbReference>
<protein>
    <recommendedName>
        <fullName evidence="4">Transposase</fullName>
    </recommendedName>
</protein>
<accession>A0ABP8K607</accession>
<proteinExistence type="predicted"/>
<feature type="coiled-coil region" evidence="1">
    <location>
        <begin position="209"/>
        <end position="295"/>
    </location>
</feature>
<reference evidence="3" key="1">
    <citation type="journal article" date="2019" name="Int. J. Syst. Evol. Microbiol.">
        <title>The Global Catalogue of Microorganisms (GCM) 10K type strain sequencing project: providing services to taxonomists for standard genome sequencing and annotation.</title>
        <authorList>
            <consortium name="The Broad Institute Genomics Platform"/>
            <consortium name="The Broad Institute Genome Sequencing Center for Infectious Disease"/>
            <person name="Wu L."/>
            <person name="Ma J."/>
        </authorList>
    </citation>
    <scope>NUCLEOTIDE SEQUENCE [LARGE SCALE GENOMIC DNA]</scope>
    <source>
        <strain evidence="3">JCM 17738</strain>
    </source>
</reference>
<keyword evidence="1" id="KW-0175">Coiled coil</keyword>
<dbReference type="Proteomes" id="UP001500390">
    <property type="component" value="Unassembled WGS sequence"/>
</dbReference>
<organism evidence="2 3">
    <name type="scientific">Ornithinibacter aureus</name>
    <dbReference type="NCBI Taxonomy" id="622664"/>
    <lineage>
        <taxon>Bacteria</taxon>
        <taxon>Bacillati</taxon>
        <taxon>Actinomycetota</taxon>
        <taxon>Actinomycetes</taxon>
        <taxon>Micrococcales</taxon>
        <taxon>Intrasporangiaceae</taxon>
        <taxon>Ornithinibacter</taxon>
    </lineage>
</organism>
<evidence type="ECO:0000313" key="2">
    <source>
        <dbReference type="EMBL" id="GAA4400756.1"/>
    </source>
</evidence>
<name>A0ABP8K607_9MICO</name>
<gene>
    <name evidence="2" type="ORF">GCM10023153_28520</name>
</gene>
<keyword evidence="3" id="KW-1185">Reference proteome</keyword>